<dbReference type="GO" id="GO:0030170">
    <property type="term" value="F:pyridoxal phosphate binding"/>
    <property type="evidence" value="ECO:0007669"/>
    <property type="project" value="InterPro"/>
</dbReference>
<protein>
    <recommendedName>
        <fullName evidence="3">serine C-palmitoyltransferase</fullName>
        <ecNumber evidence="3">2.3.1.50</ecNumber>
    </recommendedName>
</protein>
<reference evidence="10" key="1">
    <citation type="journal article" date="2020" name="J. Eukaryot. Microbiol.">
        <title>De novo Sequencing, Assembly and Annotation of the Transcriptome for the Free-Living Testate Amoeba Arcella intermedia.</title>
        <authorList>
            <person name="Ribeiro G.M."/>
            <person name="Porfirio-Sousa A.L."/>
            <person name="Maurer-Alcala X.X."/>
            <person name="Katz L.A."/>
            <person name="Lahr D.J.G."/>
        </authorList>
    </citation>
    <scope>NUCLEOTIDE SEQUENCE</scope>
</reference>
<evidence type="ECO:0000256" key="8">
    <source>
        <dbReference type="SAM" id="Phobius"/>
    </source>
</evidence>
<evidence type="ECO:0000256" key="5">
    <source>
        <dbReference type="ARBA" id="ARBA00022898"/>
    </source>
</evidence>
<organism evidence="10">
    <name type="scientific">Arcella intermedia</name>
    <dbReference type="NCBI Taxonomy" id="1963864"/>
    <lineage>
        <taxon>Eukaryota</taxon>
        <taxon>Amoebozoa</taxon>
        <taxon>Tubulinea</taxon>
        <taxon>Elardia</taxon>
        <taxon>Arcellinida</taxon>
        <taxon>Sphaerothecina</taxon>
        <taxon>Arcellidae</taxon>
        <taxon>Arcella</taxon>
    </lineage>
</organism>
<dbReference type="PROSITE" id="PS00599">
    <property type="entry name" value="AA_TRANSFER_CLASS_2"/>
    <property type="match status" value="1"/>
</dbReference>
<dbReference type="Pfam" id="PF00155">
    <property type="entry name" value="Aminotran_1_2"/>
    <property type="match status" value="1"/>
</dbReference>
<evidence type="ECO:0000259" key="9">
    <source>
        <dbReference type="Pfam" id="PF00155"/>
    </source>
</evidence>
<feature type="transmembrane region" description="Helical" evidence="8">
    <location>
        <begin position="12"/>
        <end position="32"/>
    </location>
</feature>
<keyword evidence="8" id="KW-0812">Transmembrane</keyword>
<evidence type="ECO:0000256" key="3">
    <source>
        <dbReference type="ARBA" id="ARBA00013220"/>
    </source>
</evidence>
<dbReference type="PANTHER" id="PTHR13693">
    <property type="entry name" value="CLASS II AMINOTRANSFERASE/8-AMINO-7-OXONONANOATE SYNTHASE"/>
    <property type="match status" value="1"/>
</dbReference>
<dbReference type="GO" id="GO:0046513">
    <property type="term" value="P:ceramide biosynthetic process"/>
    <property type="evidence" value="ECO:0007669"/>
    <property type="project" value="TreeGrafter"/>
</dbReference>
<dbReference type="InterPro" id="IPR015422">
    <property type="entry name" value="PyrdxlP-dep_Trfase_small"/>
</dbReference>
<name>A0A6B2L2A3_9EUKA</name>
<keyword evidence="4" id="KW-0808">Transferase</keyword>
<dbReference type="SUPFAM" id="SSF53383">
    <property type="entry name" value="PLP-dependent transferases"/>
    <property type="match status" value="1"/>
</dbReference>
<dbReference type="InterPro" id="IPR015421">
    <property type="entry name" value="PyrdxlP-dep_Trfase_major"/>
</dbReference>
<evidence type="ECO:0000256" key="6">
    <source>
        <dbReference type="ARBA" id="ARBA00048528"/>
    </source>
</evidence>
<proteinExistence type="inferred from homology"/>
<evidence type="ECO:0000313" key="10">
    <source>
        <dbReference type="EMBL" id="NDV31069.1"/>
    </source>
</evidence>
<keyword evidence="5 7" id="KW-0663">Pyridoxal phosphate</keyword>
<dbReference type="AlphaFoldDB" id="A0A6B2L2A3"/>
<comment type="cofactor">
    <cofactor evidence="1 7">
        <name>pyridoxal 5'-phosphate</name>
        <dbReference type="ChEBI" id="CHEBI:597326"/>
    </cofactor>
</comment>
<dbReference type="GO" id="GO:0046512">
    <property type="term" value="P:sphingosine biosynthetic process"/>
    <property type="evidence" value="ECO:0007669"/>
    <property type="project" value="TreeGrafter"/>
</dbReference>
<evidence type="ECO:0000256" key="7">
    <source>
        <dbReference type="RuleBase" id="RU003693"/>
    </source>
</evidence>
<dbReference type="GO" id="GO:0004758">
    <property type="term" value="F:serine C-palmitoyltransferase activity"/>
    <property type="evidence" value="ECO:0007669"/>
    <property type="project" value="UniProtKB-EC"/>
</dbReference>
<dbReference type="PANTHER" id="PTHR13693:SF3">
    <property type="entry name" value="LD36009P"/>
    <property type="match status" value="1"/>
</dbReference>
<dbReference type="InterPro" id="IPR015424">
    <property type="entry name" value="PyrdxlP-dep_Trfase"/>
</dbReference>
<feature type="domain" description="Aminotransferase class I/classII large" evidence="9">
    <location>
        <begin position="104"/>
        <end position="463"/>
    </location>
</feature>
<comment type="similarity">
    <text evidence="2 7">Belongs to the class-II pyridoxal-phosphate-dependent aminotransferase family.</text>
</comment>
<dbReference type="CDD" id="cd06454">
    <property type="entry name" value="KBL_like"/>
    <property type="match status" value="1"/>
</dbReference>
<evidence type="ECO:0000256" key="2">
    <source>
        <dbReference type="ARBA" id="ARBA00008392"/>
    </source>
</evidence>
<dbReference type="EC" id="2.3.1.50" evidence="3"/>
<dbReference type="InterPro" id="IPR001917">
    <property type="entry name" value="Aminotrans_II_pyridoxalP_BS"/>
</dbReference>
<keyword evidence="8" id="KW-1133">Transmembrane helix</keyword>
<dbReference type="EMBL" id="GIBP01002100">
    <property type="protein sequence ID" value="NDV31069.1"/>
    <property type="molecule type" value="Transcribed_RNA"/>
</dbReference>
<comment type="catalytic activity">
    <reaction evidence="6">
        <text>L-serine + hexadecanoyl-CoA + H(+) = 3-oxosphinganine + CO2 + CoA</text>
        <dbReference type="Rhea" id="RHEA:14761"/>
        <dbReference type="ChEBI" id="CHEBI:15378"/>
        <dbReference type="ChEBI" id="CHEBI:16526"/>
        <dbReference type="ChEBI" id="CHEBI:33384"/>
        <dbReference type="ChEBI" id="CHEBI:57287"/>
        <dbReference type="ChEBI" id="CHEBI:57379"/>
        <dbReference type="ChEBI" id="CHEBI:58299"/>
        <dbReference type="EC" id="2.3.1.50"/>
    </reaction>
</comment>
<evidence type="ECO:0000256" key="1">
    <source>
        <dbReference type="ARBA" id="ARBA00001933"/>
    </source>
</evidence>
<dbReference type="GO" id="GO:0016020">
    <property type="term" value="C:membrane"/>
    <property type="evidence" value="ECO:0007669"/>
    <property type="project" value="GOC"/>
</dbReference>
<keyword evidence="8" id="KW-0472">Membrane</keyword>
<dbReference type="Gene3D" id="3.40.640.10">
    <property type="entry name" value="Type I PLP-dependent aspartate aminotransferase-like (Major domain)"/>
    <property type="match status" value="1"/>
</dbReference>
<dbReference type="InterPro" id="IPR050087">
    <property type="entry name" value="AON_synthase_class-II"/>
</dbReference>
<accession>A0A6B2L2A3</accession>
<sequence>MAGSSREDPDLPWYHIIMVYFSYLVLLSASYIQEWFGKKSFTTQKGYAPLFRDWDSFWTRHCYRRISDCWNRPVDSIPGPRIDVKERETSDFGETWKDTETVRHCLNLGSYNYLGFSDSAGTCLESVQQALREYGVSTASTRADLGTTSLHRQAELKTAKFLNKEDCIIFGMGYATNAATIPCLANKGCLIISDSLNHASLVNGCRSSGAKIKVFEHNDVEELEKVVRNSIITGQPRTHRPWKKILIIVEGIYSMEGEIAKLREIVAIKKKYNCYLWVDEAHSIGAIGRTGRGVTEHCGVDTGDVDVLMGTYTKSFASVGGYITGPKELINHLRQSSFATLYSTSMSPGCCQQILTSMGIIMGEDGTDQGKQKIISLRENSNFFRRGLIDRGFQVYGDKDSPVIPLMLYYPSKIAAFSRECLKRNIACVVVGFPATPLLMSRARFCISAGHTKGDLEWALNEIDEVGKLLLLKYGNDKSQKDEDEKVKNVEDTQ</sequence>
<dbReference type="Gene3D" id="3.90.1150.10">
    <property type="entry name" value="Aspartate Aminotransferase, domain 1"/>
    <property type="match status" value="1"/>
</dbReference>
<evidence type="ECO:0000256" key="4">
    <source>
        <dbReference type="ARBA" id="ARBA00022679"/>
    </source>
</evidence>
<dbReference type="GO" id="GO:0017059">
    <property type="term" value="C:serine palmitoyltransferase complex"/>
    <property type="evidence" value="ECO:0007669"/>
    <property type="project" value="TreeGrafter"/>
</dbReference>
<dbReference type="InterPro" id="IPR004839">
    <property type="entry name" value="Aminotransferase_I/II_large"/>
</dbReference>